<evidence type="ECO:0000313" key="2">
    <source>
        <dbReference type="Proteomes" id="UP001141629"/>
    </source>
</evidence>
<dbReference type="InterPro" id="IPR043137">
    <property type="entry name" value="GGT_ssub_C"/>
</dbReference>
<protein>
    <submittedName>
        <fullName evidence="1">Gamma-glutamyltransferase</fullName>
    </submittedName>
</protein>
<keyword evidence="2" id="KW-1185">Reference proteome</keyword>
<dbReference type="AlphaFoldDB" id="A0A9X2YY99"/>
<dbReference type="PANTHER" id="PTHR43881:SF1">
    <property type="entry name" value="GAMMA-GLUTAMYLTRANSPEPTIDASE (AFU_ORTHOLOGUE AFUA_4G13580)"/>
    <property type="match status" value="1"/>
</dbReference>
<organism evidence="1 2">
    <name type="scientific">Mycobacterium yunnanensis</name>
    <dbReference type="NCBI Taxonomy" id="368477"/>
    <lineage>
        <taxon>Bacteria</taxon>
        <taxon>Bacillati</taxon>
        <taxon>Actinomycetota</taxon>
        <taxon>Actinomycetes</taxon>
        <taxon>Mycobacteriales</taxon>
        <taxon>Mycobacteriaceae</taxon>
        <taxon>Mycobacterium</taxon>
    </lineage>
</organism>
<dbReference type="SUPFAM" id="SSF56235">
    <property type="entry name" value="N-terminal nucleophile aminohydrolases (Ntn hydrolases)"/>
    <property type="match status" value="1"/>
</dbReference>
<name>A0A9X2YY99_9MYCO</name>
<proteinExistence type="predicted"/>
<dbReference type="Gene3D" id="1.10.246.230">
    <property type="match status" value="1"/>
</dbReference>
<evidence type="ECO:0000313" key="1">
    <source>
        <dbReference type="EMBL" id="MCV7420359.1"/>
    </source>
</evidence>
<accession>A0A9X2YY99</accession>
<gene>
    <name evidence="1" type="ORF">H7K45_07390</name>
</gene>
<dbReference type="Proteomes" id="UP001141629">
    <property type="component" value="Unassembled WGS sequence"/>
</dbReference>
<dbReference type="Pfam" id="PF01019">
    <property type="entry name" value="G_glu_transpept"/>
    <property type="match status" value="1"/>
</dbReference>
<sequence length="545" mass="57084">MVHRRIHRPTFCREDVTVPNSSASFTGAVATPHTLATDAATDAFRDGGSAIDAAIAAAAVLTVVYPHNVALGGDLIALVRSPDGEVTCVNSSGWTGAHADVDAMRAKYGSALPARGADTVSVPGGVRGWEALHGMGGRLPWHRLLQPAHRAADTGAPVAASLGAHLDDPENADLMGFEDFERLFRPGGRLLQTGDQFRQPALASTFATLAGGGPDAFYRGDLAAAMVRYLRSHGSVLDEADFADFRPEITAPASVEFRGLTVSTSPPNTHGFIMLRALAALEEFHTGAPLADDLGTLMRVFHHGNRLRAEFLADPRHVPVDVQALVHDDLRAATPVGDAAAARSVPRGDTVGVAAADGDGWAVSLIQSVYHAFGSGLVDPDTGILFHDRGTSFSLDSGAPNVLAPRKRPLHTLMPVIVTEKSELRHVLSTMGGQGQPQILTQVLLRMLDGATAVDAVAAPRAVVGQQALGSTDDSVVVEADLGAVALASLHASAFETVEVPRHSENLGHSNVIRVGRGGDMTAASDPRSDGSAAVVQYARHQRMT</sequence>
<dbReference type="PRINTS" id="PR01210">
    <property type="entry name" value="GGTRANSPTASE"/>
</dbReference>
<dbReference type="InterPro" id="IPR052896">
    <property type="entry name" value="GGT-like_enzyme"/>
</dbReference>
<comment type="caution">
    <text evidence="1">The sequence shown here is derived from an EMBL/GenBank/DDBJ whole genome shotgun (WGS) entry which is preliminary data.</text>
</comment>
<dbReference type="Gene3D" id="3.60.20.40">
    <property type="match status" value="1"/>
</dbReference>
<reference evidence="1" key="1">
    <citation type="submission" date="2020-07" db="EMBL/GenBank/DDBJ databases">
        <authorList>
            <person name="Pettersson B.M.F."/>
            <person name="Behra P.R.K."/>
            <person name="Ramesh M."/>
            <person name="Das S."/>
            <person name="Dasgupta S."/>
            <person name="Kirsebom L.A."/>
        </authorList>
    </citation>
    <scope>NUCLEOTIDE SEQUENCE</scope>
    <source>
        <strain evidence="1">DSM 44838</strain>
    </source>
</reference>
<dbReference type="InterPro" id="IPR029055">
    <property type="entry name" value="Ntn_hydrolases_N"/>
</dbReference>
<reference evidence="1" key="2">
    <citation type="journal article" date="2022" name="BMC Genomics">
        <title>Comparative genome analysis of mycobacteria focusing on tRNA and non-coding RNA.</title>
        <authorList>
            <person name="Behra P.R.K."/>
            <person name="Pettersson B.M.F."/>
            <person name="Ramesh M."/>
            <person name="Das S."/>
            <person name="Dasgupta S."/>
            <person name="Kirsebom L.A."/>
        </authorList>
    </citation>
    <scope>NUCLEOTIDE SEQUENCE</scope>
    <source>
        <strain evidence="1">DSM 44838</strain>
    </source>
</reference>
<dbReference type="PANTHER" id="PTHR43881">
    <property type="entry name" value="GAMMA-GLUTAMYLTRANSPEPTIDASE (AFU_ORTHOLOGUE AFUA_4G13580)"/>
    <property type="match status" value="1"/>
</dbReference>
<dbReference type="EMBL" id="JACKVK010000005">
    <property type="protein sequence ID" value="MCV7420359.1"/>
    <property type="molecule type" value="Genomic_DNA"/>
</dbReference>